<dbReference type="EMBL" id="KI968773">
    <property type="protein sequence ID" value="EUN24086.1"/>
    <property type="molecule type" value="Genomic_DNA"/>
</dbReference>
<dbReference type="RefSeq" id="XP_014553667.1">
    <property type="nucleotide sequence ID" value="XM_014698181.1"/>
</dbReference>
<feature type="compositionally biased region" description="Basic residues" evidence="1">
    <location>
        <begin position="1"/>
        <end position="10"/>
    </location>
</feature>
<protein>
    <submittedName>
        <fullName evidence="2">Uncharacterized protein</fullName>
    </submittedName>
</protein>
<keyword evidence="3" id="KW-1185">Reference proteome</keyword>
<organism evidence="2 3">
    <name type="scientific">Bipolaris victoriae (strain FI3)</name>
    <name type="common">Victoria blight of oats agent</name>
    <name type="synonym">Cochliobolus victoriae</name>
    <dbReference type="NCBI Taxonomy" id="930091"/>
    <lineage>
        <taxon>Eukaryota</taxon>
        <taxon>Fungi</taxon>
        <taxon>Dikarya</taxon>
        <taxon>Ascomycota</taxon>
        <taxon>Pezizomycotina</taxon>
        <taxon>Dothideomycetes</taxon>
        <taxon>Pleosporomycetidae</taxon>
        <taxon>Pleosporales</taxon>
        <taxon>Pleosporineae</taxon>
        <taxon>Pleosporaceae</taxon>
        <taxon>Bipolaris</taxon>
    </lineage>
</organism>
<accession>W7E7G4</accession>
<evidence type="ECO:0000313" key="3">
    <source>
        <dbReference type="Proteomes" id="UP000054337"/>
    </source>
</evidence>
<dbReference type="Proteomes" id="UP000054337">
    <property type="component" value="Unassembled WGS sequence"/>
</dbReference>
<proteinExistence type="predicted"/>
<feature type="non-terminal residue" evidence="2">
    <location>
        <position position="1"/>
    </location>
</feature>
<dbReference type="GeneID" id="26249163"/>
<sequence>HYPAKTKRRPSAPNGRRPSPLAGANSCTSLPPKLTETWHSRLLPVCVGGPIQPIHSTNVPTYT</sequence>
<reference evidence="2 3" key="1">
    <citation type="journal article" date="2013" name="PLoS Genet.">
        <title>Comparative genome structure, secondary metabolite, and effector coding capacity across Cochliobolus pathogens.</title>
        <authorList>
            <person name="Condon B.J."/>
            <person name="Leng Y."/>
            <person name="Wu D."/>
            <person name="Bushley K.E."/>
            <person name="Ohm R.A."/>
            <person name="Otillar R."/>
            <person name="Martin J."/>
            <person name="Schackwitz W."/>
            <person name="Grimwood J."/>
            <person name="MohdZainudin N."/>
            <person name="Xue C."/>
            <person name="Wang R."/>
            <person name="Manning V.A."/>
            <person name="Dhillon B."/>
            <person name="Tu Z.J."/>
            <person name="Steffenson B.J."/>
            <person name="Salamov A."/>
            <person name="Sun H."/>
            <person name="Lowry S."/>
            <person name="LaButti K."/>
            <person name="Han J."/>
            <person name="Copeland A."/>
            <person name="Lindquist E."/>
            <person name="Barry K."/>
            <person name="Schmutz J."/>
            <person name="Baker S.E."/>
            <person name="Ciuffetti L.M."/>
            <person name="Grigoriev I.V."/>
            <person name="Zhong S."/>
            <person name="Turgeon B.G."/>
        </authorList>
    </citation>
    <scope>NUCLEOTIDE SEQUENCE [LARGE SCALE GENOMIC DNA]</scope>
    <source>
        <strain evidence="2 3">FI3</strain>
    </source>
</reference>
<gene>
    <name evidence="2" type="ORF">COCVIDRAFT_107065</name>
</gene>
<name>W7E7G4_BIPV3</name>
<feature type="region of interest" description="Disordered" evidence="1">
    <location>
        <begin position="1"/>
        <end position="28"/>
    </location>
</feature>
<evidence type="ECO:0000256" key="1">
    <source>
        <dbReference type="SAM" id="MobiDB-lite"/>
    </source>
</evidence>
<dbReference type="HOGENOM" id="CLU_2891908_0_0_1"/>
<evidence type="ECO:0000313" key="2">
    <source>
        <dbReference type="EMBL" id="EUN24086.1"/>
    </source>
</evidence>
<dbReference type="AlphaFoldDB" id="W7E7G4"/>